<proteinExistence type="predicted"/>
<dbReference type="AlphaFoldDB" id="A0A542YSC2"/>
<keyword evidence="3" id="KW-1185">Reference proteome</keyword>
<evidence type="ECO:0000313" key="2">
    <source>
        <dbReference type="EMBL" id="TQL50967.1"/>
    </source>
</evidence>
<dbReference type="Gene3D" id="3.40.960.10">
    <property type="entry name" value="VSR Endonuclease"/>
    <property type="match status" value="1"/>
</dbReference>
<dbReference type="EMBL" id="VFOP01000001">
    <property type="protein sequence ID" value="TQL50967.1"/>
    <property type="molecule type" value="Genomic_DNA"/>
</dbReference>
<accession>A0A542YSC2</accession>
<dbReference type="InterPro" id="IPR025159">
    <property type="entry name" value="AbiEi_N"/>
</dbReference>
<sequence length="310" mass="33309">MRVSGNTLTSAAALGIGVSARELRRLVRTGELVRVGHGAYVEGSALRSASPEQAHLLRARAILAAAPPGVALSHHSAALAWGLPLVGKPPAHVHLMRVGTGSRRATSRYTIHGRAPGASFTTRQSLPVVEPSYAWCGVARTLGLEQAVVAGDGALHQELMSLHRAAQAVQAASRAPGHGVAAAALTLVDGRSESAGESRCRLLLHHLGYDVELQVDIVARDARFVARVDFRLRGEMVLIEFDGLIKYGKPGERGDRAALVAEKQREDRLRALGYEVVRLTWADLAHPERVRRLIEDAHARAAHRSARFAK</sequence>
<dbReference type="Proteomes" id="UP000319516">
    <property type="component" value="Unassembled WGS sequence"/>
</dbReference>
<dbReference type="SUPFAM" id="SSF52980">
    <property type="entry name" value="Restriction endonuclease-like"/>
    <property type="match status" value="1"/>
</dbReference>
<name>A0A542YSC2_9MICO</name>
<protein>
    <submittedName>
        <fullName evidence="2">Putative AbiEi antitoxin of type IV toxin-antitoxin system</fullName>
    </submittedName>
</protein>
<evidence type="ECO:0000259" key="1">
    <source>
        <dbReference type="Pfam" id="PF13338"/>
    </source>
</evidence>
<feature type="domain" description="AbiEi antitoxin N-terminal" evidence="1">
    <location>
        <begin position="6"/>
        <end position="41"/>
    </location>
</feature>
<dbReference type="InterPro" id="IPR011335">
    <property type="entry name" value="Restrct_endonuc-II-like"/>
</dbReference>
<evidence type="ECO:0000313" key="3">
    <source>
        <dbReference type="Proteomes" id="UP000319516"/>
    </source>
</evidence>
<reference evidence="2 3" key="1">
    <citation type="submission" date="2019-06" db="EMBL/GenBank/DDBJ databases">
        <title>Sequencing the genomes of 1000 actinobacteria strains.</title>
        <authorList>
            <person name="Klenk H.-P."/>
        </authorList>
    </citation>
    <scope>NUCLEOTIDE SEQUENCE [LARGE SCALE GENOMIC DNA]</scope>
    <source>
        <strain evidence="2 3">DSM 12335</strain>
    </source>
</reference>
<gene>
    <name evidence="2" type="ORF">FB467_2094</name>
</gene>
<comment type="caution">
    <text evidence="2">The sequence shown here is derived from an EMBL/GenBank/DDBJ whole genome shotgun (WGS) entry which is preliminary data.</text>
</comment>
<organism evidence="2 3">
    <name type="scientific">Ornithinicoccus hortensis</name>
    <dbReference type="NCBI Taxonomy" id="82346"/>
    <lineage>
        <taxon>Bacteria</taxon>
        <taxon>Bacillati</taxon>
        <taxon>Actinomycetota</taxon>
        <taxon>Actinomycetes</taxon>
        <taxon>Micrococcales</taxon>
        <taxon>Intrasporangiaceae</taxon>
        <taxon>Ornithinicoccus</taxon>
    </lineage>
</organism>
<dbReference type="Pfam" id="PF13338">
    <property type="entry name" value="AbiEi_4"/>
    <property type="match status" value="1"/>
</dbReference>